<comment type="caution">
    <text evidence="2">The sequence shown here is derived from an EMBL/GenBank/DDBJ whole genome shotgun (WGS) entry which is preliminary data.</text>
</comment>
<feature type="domain" description="Arc-like DNA binding" evidence="1">
    <location>
        <begin position="3"/>
        <end position="41"/>
    </location>
</feature>
<gene>
    <name evidence="2" type="ORF">DW839_33110</name>
</gene>
<dbReference type="GO" id="GO:0003677">
    <property type="term" value="F:DNA binding"/>
    <property type="evidence" value="ECO:0007669"/>
    <property type="project" value="UniProtKB-KW"/>
</dbReference>
<keyword evidence="2" id="KW-0238">DNA-binding</keyword>
<dbReference type="Proteomes" id="UP000283975">
    <property type="component" value="Unassembled WGS sequence"/>
</dbReference>
<dbReference type="SUPFAM" id="SSF47598">
    <property type="entry name" value="Ribbon-helix-helix"/>
    <property type="match status" value="1"/>
</dbReference>
<dbReference type="GO" id="GO:0006355">
    <property type="term" value="P:regulation of DNA-templated transcription"/>
    <property type="evidence" value="ECO:0007669"/>
    <property type="project" value="InterPro"/>
</dbReference>
<evidence type="ECO:0000259" key="1">
    <source>
        <dbReference type="Pfam" id="PF03869"/>
    </source>
</evidence>
<dbReference type="InterPro" id="IPR010985">
    <property type="entry name" value="Ribbon_hlx_hlx"/>
</dbReference>
<sequence length="92" mass="10539">MPSKKPQFVIRTEQEVLDKIAYIARENERNSTQEIVYLIKQRIKSYEQEHGEIQIEEKPNKENAIIKGLKIVSGVAVGEAAADMVTKKIKKE</sequence>
<protein>
    <submittedName>
        <fullName evidence="2">Arc family DNA-binding protein</fullName>
    </submittedName>
</protein>
<dbReference type="EMBL" id="QSHZ01000093">
    <property type="protein sequence ID" value="RHC44711.1"/>
    <property type="molecule type" value="Genomic_DNA"/>
</dbReference>
<proteinExistence type="predicted"/>
<dbReference type="Pfam" id="PF03869">
    <property type="entry name" value="Arc"/>
    <property type="match status" value="1"/>
</dbReference>
<dbReference type="Gene3D" id="1.10.1220.10">
    <property type="entry name" value="Met repressor-like"/>
    <property type="match status" value="1"/>
</dbReference>
<reference evidence="2 3" key="1">
    <citation type="submission" date="2018-08" db="EMBL/GenBank/DDBJ databases">
        <title>A genome reference for cultivated species of the human gut microbiota.</title>
        <authorList>
            <person name="Zou Y."/>
            <person name="Xue W."/>
            <person name="Luo G."/>
        </authorList>
    </citation>
    <scope>NUCLEOTIDE SEQUENCE [LARGE SCALE GENOMIC DNA]</scope>
    <source>
        <strain evidence="2 3">AM35-14</strain>
    </source>
</reference>
<dbReference type="RefSeq" id="WP_119206140.1">
    <property type="nucleotide sequence ID" value="NZ_JAWEXQ010000031.1"/>
</dbReference>
<organism evidence="2 3">
    <name type="scientific">Enterocloster bolteae</name>
    <dbReference type="NCBI Taxonomy" id="208479"/>
    <lineage>
        <taxon>Bacteria</taxon>
        <taxon>Bacillati</taxon>
        <taxon>Bacillota</taxon>
        <taxon>Clostridia</taxon>
        <taxon>Lachnospirales</taxon>
        <taxon>Lachnospiraceae</taxon>
        <taxon>Enterocloster</taxon>
    </lineage>
</organism>
<evidence type="ECO:0000313" key="2">
    <source>
        <dbReference type="EMBL" id="RHC44711.1"/>
    </source>
</evidence>
<dbReference type="InterPro" id="IPR005569">
    <property type="entry name" value="Arc_DNA-bd_dom"/>
</dbReference>
<dbReference type="InterPro" id="IPR013321">
    <property type="entry name" value="Arc_rbn_hlx_hlx"/>
</dbReference>
<evidence type="ECO:0000313" key="3">
    <source>
        <dbReference type="Proteomes" id="UP000283975"/>
    </source>
</evidence>
<dbReference type="AlphaFoldDB" id="A0A414ADB5"/>
<accession>A0A414ADB5</accession>
<name>A0A414ADB5_9FIRM</name>